<reference evidence="10" key="1">
    <citation type="journal article" date="2020" name="mSystems">
        <title>Genome- and Community-Level Interaction Insights into Carbon Utilization and Element Cycling Functions of Hydrothermarchaeota in Hydrothermal Sediment.</title>
        <authorList>
            <person name="Zhou Z."/>
            <person name="Liu Y."/>
            <person name="Xu W."/>
            <person name="Pan J."/>
            <person name="Luo Z.H."/>
            <person name="Li M."/>
        </authorList>
    </citation>
    <scope>NUCLEOTIDE SEQUENCE [LARGE SCALE GENOMIC DNA]</scope>
    <source>
        <strain evidence="10">SpSt-143</strain>
    </source>
</reference>
<dbReference type="PANTHER" id="PTHR11558:SF11">
    <property type="entry name" value="SPERMIDINE SYNTHASE"/>
    <property type="match status" value="1"/>
</dbReference>
<dbReference type="EMBL" id="DSGB01000006">
    <property type="protein sequence ID" value="HER96551.1"/>
    <property type="molecule type" value="Genomic_DNA"/>
</dbReference>
<keyword evidence="4 5" id="KW-0620">Polyamine biosynthesis</keyword>
<evidence type="ECO:0000256" key="1">
    <source>
        <dbReference type="ARBA" id="ARBA00007867"/>
    </source>
</evidence>
<feature type="active site" description="Proton acceptor" evidence="5 6">
    <location>
        <position position="162"/>
    </location>
</feature>
<feature type="binding site" evidence="5">
    <location>
        <position position="68"/>
    </location>
    <ligand>
        <name>spermidine</name>
        <dbReference type="ChEBI" id="CHEBI:57834"/>
    </ligand>
</feature>
<dbReference type="InterPro" id="IPR037163">
    <property type="entry name" value="Spermidine_synt_N_sf"/>
</dbReference>
<dbReference type="SUPFAM" id="SSF53335">
    <property type="entry name" value="S-adenosyl-L-methionine-dependent methyltransferases"/>
    <property type="match status" value="1"/>
</dbReference>
<feature type="domain" description="PABS" evidence="9">
    <location>
        <begin position="13"/>
        <end position="244"/>
    </location>
</feature>
<dbReference type="InterPro" id="IPR029063">
    <property type="entry name" value="SAM-dependent_MTases_sf"/>
</dbReference>
<dbReference type="GO" id="GO:0005829">
    <property type="term" value="C:cytosol"/>
    <property type="evidence" value="ECO:0007669"/>
    <property type="project" value="TreeGrafter"/>
</dbReference>
<evidence type="ECO:0000256" key="5">
    <source>
        <dbReference type="HAMAP-Rule" id="MF_00198"/>
    </source>
</evidence>
<feature type="binding site" evidence="5">
    <location>
        <begin position="143"/>
        <end position="144"/>
    </location>
    <ligand>
        <name>S-methyl-5'-thioadenosine</name>
        <dbReference type="ChEBI" id="CHEBI:17509"/>
    </ligand>
</feature>
<name>A0A7V2B1G3_RHOMR</name>
<dbReference type="Pfam" id="PF17284">
    <property type="entry name" value="Spermine_synt_N"/>
    <property type="match status" value="1"/>
</dbReference>
<comment type="catalytic activity">
    <reaction evidence="5 8">
        <text>S-adenosyl 3-(methylsulfanyl)propylamine + putrescine = S-methyl-5'-thioadenosine + spermidine + H(+)</text>
        <dbReference type="Rhea" id="RHEA:12721"/>
        <dbReference type="ChEBI" id="CHEBI:15378"/>
        <dbReference type="ChEBI" id="CHEBI:17509"/>
        <dbReference type="ChEBI" id="CHEBI:57443"/>
        <dbReference type="ChEBI" id="CHEBI:57834"/>
        <dbReference type="ChEBI" id="CHEBI:326268"/>
        <dbReference type="EC" id="2.5.1.16"/>
    </reaction>
</comment>
<dbReference type="NCBIfam" id="TIGR00417">
    <property type="entry name" value="speE"/>
    <property type="match status" value="1"/>
</dbReference>
<comment type="caution">
    <text evidence="10">The sequence shown here is derived from an EMBL/GenBank/DDBJ whole genome shotgun (WGS) entry which is preliminary data.</text>
</comment>
<gene>
    <name evidence="5" type="primary">speE</name>
    <name evidence="10" type="ORF">ENO59_08560</name>
</gene>
<evidence type="ECO:0000256" key="3">
    <source>
        <dbReference type="ARBA" id="ARBA00023066"/>
    </source>
</evidence>
<comment type="function">
    <text evidence="5">Catalyzes the irreversible transfer of a propylamine group from the amino donor S-adenosylmethioninamine (decarboxy-AdoMet) to putrescine (1,4-diaminobutane) to yield spermidine.</text>
</comment>
<sequence>MASPKQHQLQYTEFWQQRTGITFGVERVLFDRQSAYQRVQVLETDAFGRLLTLDGLVMLTERDEFVYHEMIAHPALCLLPHPRRVLIVGGGDGGTLREVLRHATVEQVDLVEIDEVVIEASRAFFPALSVAFDDPRARIHVADGVAFVQQAQAASYDLIIVDATDPVDFAEGLFGEAFYRDCARILTADGILVTQSESPFDPTFQRSIQAAYAMLGRIFGRVYMYLAHIPTYPMGLWSFTLASKRLHPVEHFDFKRAVDRLAPFAEQLRYYNATLHRAAFALPSFVQRLFEVAAPPFQEDNAQSDTIG</sequence>
<dbReference type="InterPro" id="IPR001045">
    <property type="entry name" value="Spermi_synthase"/>
</dbReference>
<dbReference type="Pfam" id="PF01564">
    <property type="entry name" value="Spermine_synth"/>
    <property type="match status" value="1"/>
</dbReference>
<dbReference type="Gene3D" id="2.30.140.10">
    <property type="entry name" value="Spermidine synthase, tetramerisation domain"/>
    <property type="match status" value="1"/>
</dbReference>
<keyword evidence="3 5" id="KW-0745">Spermidine biosynthesis</keyword>
<dbReference type="NCBIfam" id="NF002010">
    <property type="entry name" value="PRK00811.1"/>
    <property type="match status" value="1"/>
</dbReference>
<comment type="pathway">
    <text evidence="5">Amine and polyamine biosynthesis; spermidine biosynthesis; spermidine from putrescine: step 1/1.</text>
</comment>
<dbReference type="InterPro" id="IPR030374">
    <property type="entry name" value="PABS"/>
</dbReference>
<dbReference type="HAMAP" id="MF_00198">
    <property type="entry name" value="Spermidine_synth"/>
    <property type="match status" value="1"/>
</dbReference>
<proteinExistence type="inferred from homology"/>
<comment type="similarity">
    <text evidence="1 5 7">Belongs to the spermidine/spermine synthase family.</text>
</comment>
<evidence type="ECO:0000256" key="6">
    <source>
        <dbReference type="PROSITE-ProRule" id="PRU00354"/>
    </source>
</evidence>
<organism evidence="10">
    <name type="scientific">Rhodothermus marinus</name>
    <name type="common">Rhodothermus obamensis</name>
    <dbReference type="NCBI Taxonomy" id="29549"/>
    <lineage>
        <taxon>Bacteria</taxon>
        <taxon>Pseudomonadati</taxon>
        <taxon>Rhodothermota</taxon>
        <taxon>Rhodothermia</taxon>
        <taxon>Rhodothermales</taxon>
        <taxon>Rhodothermaceae</taxon>
        <taxon>Rhodothermus</taxon>
    </lineage>
</organism>
<dbReference type="PROSITE" id="PS51006">
    <property type="entry name" value="PABS_2"/>
    <property type="match status" value="1"/>
</dbReference>
<evidence type="ECO:0000259" key="9">
    <source>
        <dbReference type="PROSITE" id="PS51006"/>
    </source>
</evidence>
<evidence type="ECO:0000256" key="7">
    <source>
        <dbReference type="RuleBase" id="RU003836"/>
    </source>
</evidence>
<keyword evidence="2 5" id="KW-0808">Transferase</keyword>
<evidence type="ECO:0000313" key="10">
    <source>
        <dbReference type="EMBL" id="HER96551.1"/>
    </source>
</evidence>
<evidence type="ECO:0000256" key="8">
    <source>
        <dbReference type="RuleBase" id="RU003837"/>
    </source>
</evidence>
<evidence type="ECO:0000256" key="2">
    <source>
        <dbReference type="ARBA" id="ARBA00022679"/>
    </source>
</evidence>
<dbReference type="GO" id="GO:0008295">
    <property type="term" value="P:spermidine biosynthetic process"/>
    <property type="evidence" value="ECO:0007669"/>
    <property type="project" value="UniProtKB-UniRule"/>
</dbReference>
<feature type="binding site" evidence="5">
    <location>
        <position position="37"/>
    </location>
    <ligand>
        <name>S-methyl-5'-thioadenosine</name>
        <dbReference type="ChEBI" id="CHEBI:17509"/>
    </ligand>
</feature>
<comment type="caution">
    <text evidence="5">Lacks conserved residue(s) required for the propagation of feature annotation.</text>
</comment>
<dbReference type="UniPathway" id="UPA00248">
    <property type="reaction ID" value="UER00314"/>
</dbReference>
<protein>
    <recommendedName>
        <fullName evidence="5">Polyamine aminopropyltransferase</fullName>
    </recommendedName>
    <alternativeName>
        <fullName evidence="5">Putrescine aminopropyltransferase</fullName>
        <shortName evidence="5">PAPT</shortName>
    </alternativeName>
    <alternativeName>
        <fullName evidence="5">Spermidine synthase</fullName>
        <shortName evidence="5">SPDS</shortName>
        <shortName evidence="5">SPDSY</shortName>
        <ecNumber evidence="5">2.5.1.16</ecNumber>
    </alternativeName>
</protein>
<feature type="binding site" evidence="5">
    <location>
        <position position="92"/>
    </location>
    <ligand>
        <name>spermidine</name>
        <dbReference type="ChEBI" id="CHEBI:57834"/>
    </ligand>
</feature>
<accession>A0A7V2B1G3</accession>
<dbReference type="InterPro" id="IPR035246">
    <property type="entry name" value="Spermidine_synt_N"/>
</dbReference>
<dbReference type="CDD" id="cd02440">
    <property type="entry name" value="AdoMet_MTases"/>
    <property type="match status" value="1"/>
</dbReference>
<evidence type="ECO:0000256" key="4">
    <source>
        <dbReference type="ARBA" id="ARBA00023115"/>
    </source>
</evidence>
<dbReference type="PANTHER" id="PTHR11558">
    <property type="entry name" value="SPERMIDINE/SPERMINE SYNTHASE"/>
    <property type="match status" value="1"/>
</dbReference>
<feature type="binding site" evidence="5">
    <location>
        <position position="112"/>
    </location>
    <ligand>
        <name>S-methyl-5'-thioadenosine</name>
        <dbReference type="ChEBI" id="CHEBI:17509"/>
    </ligand>
</feature>
<dbReference type="PROSITE" id="PS01330">
    <property type="entry name" value="PABS_1"/>
    <property type="match status" value="1"/>
</dbReference>
<dbReference type="InterPro" id="IPR030373">
    <property type="entry name" value="PABS_CS"/>
</dbReference>
<comment type="subunit">
    <text evidence="5">Homodimer or homotetramer.</text>
</comment>
<dbReference type="GO" id="GO:0004766">
    <property type="term" value="F:spermidine synthase activity"/>
    <property type="evidence" value="ECO:0007669"/>
    <property type="project" value="UniProtKB-UniRule"/>
</dbReference>
<dbReference type="AlphaFoldDB" id="A0A7V2B1G3"/>
<dbReference type="EC" id="2.5.1.16" evidence="5"/>
<dbReference type="Gene3D" id="3.40.50.150">
    <property type="entry name" value="Vaccinia Virus protein VP39"/>
    <property type="match status" value="1"/>
</dbReference>